<evidence type="ECO:0000313" key="12">
    <source>
        <dbReference type="EMBL" id="RMC94788.1"/>
    </source>
</evidence>
<comment type="caution">
    <text evidence="12">The sequence shown here is derived from an EMBL/GenBank/DDBJ whole genome shotgun (WGS) entry which is preliminary data.</text>
</comment>
<evidence type="ECO:0000256" key="8">
    <source>
        <dbReference type="ARBA" id="ARBA00023125"/>
    </source>
</evidence>
<organism evidence="12 13">
    <name type="scientific">Clostridium autoethanogenum</name>
    <dbReference type="NCBI Taxonomy" id="84023"/>
    <lineage>
        <taxon>Bacteria</taxon>
        <taxon>Bacillati</taxon>
        <taxon>Bacillota</taxon>
        <taxon>Clostridia</taxon>
        <taxon>Eubacteriales</taxon>
        <taxon>Clostridiaceae</taxon>
        <taxon>Clostridium</taxon>
    </lineage>
</organism>
<protein>
    <submittedName>
        <fullName evidence="12">Uncharacterized protein</fullName>
    </submittedName>
</protein>
<dbReference type="SUPFAM" id="SSF52540">
    <property type="entry name" value="P-loop containing nucleoside triphosphate hydrolases"/>
    <property type="match status" value="1"/>
</dbReference>
<accession>A0A3M0S8D3</accession>
<dbReference type="GO" id="GO:0005524">
    <property type="term" value="F:ATP binding"/>
    <property type="evidence" value="ECO:0007669"/>
    <property type="project" value="UniProtKB-KW"/>
</dbReference>
<sequence>MDIIMERKVYMEKLFSKQREKLIDMCIRLQKQGERFLYIMPSSAAIKEVRRELLNKSCGLLDSKVIVFDDLEMDIVKEEIPQSRVIFDPVVKVIISEICSKLKETGKLKYYEKLYDKKGFHSEIAALIRSLKRNCIDEEKFSKVKENIEDEVLKAKVEDLFLIYTSYNKNLKENNIYDRNDIPLEAIRLARNFKKINKYDSIIIDGFTDIENISIELIEEIAGSSNVNIYVNCPYVNSFMKDFLGEEIKKPFEKMGFEIVSEDGELYDIKDDFKKLGNKFYSGERLSCNVEGLNIKAYPCIKTEIRETARDIKEKLMAKVNPKDIAIYINNREDYYPYMVDIFNEFNIPVALNYEIALSSSELIRKMVKGLLEYEKDSCTGEEWFEILHQQMESKKDYMAGLIYKVFNSNIDVDDKFELMAFEGFKNLIHELKLSFEKSEMINNDILKEDFVQLLSDCIQGVTVTVKKGNNEGIRILNTALAKGVYFKHVYILGLNEGELPKCVKNNGLFDSFETSILSKNGIRYKDYLWELNREKIRFNLSIASAEETLNLSYRFAGEDGKFAIASSFIDEIKFMCNVDKINRLTMRNRFEIKYDEVMSSYELQAIYLKNCFESKYLNNEIHGSKESLSFIEKGVNKIIDKGLVEYHREKEEDFNEYEGILKNNFKDISETLCKFSPSSLNEYLKCPFRYMMNTLFNLGEEEEEEEFSSLEIGSFYHSVLYRYYSSAQQFECFDEEIFEAVFRKSLGELRKIDVPKEELNLIFNCLYKVLKNFITADIKRMGVFTDVSQNSILKPYILEKFFEEEEVFGVPIRCKIDRVDLEYRKEGKKLIPTGRYVIYDYKKSGILGMKDIVQNNDYQTAIYYYVVEKELKKLLKTDQVECMALLYLSIEKTEDTVEKDGIYKTEYKKQLDFARKRSDINGDKFTVLMEYIKDSILDTIASIKQGKFNYKPMCSFFEEYSTYSCDFQKLCRYSTNKMRAIMENQFKAQENGSDHKDVLMEGKR</sequence>
<keyword evidence="6" id="KW-0269">Exonuclease</keyword>
<evidence type="ECO:0000256" key="7">
    <source>
        <dbReference type="ARBA" id="ARBA00022840"/>
    </source>
</evidence>
<dbReference type="EMBL" id="RFAQ01000078">
    <property type="protein sequence ID" value="RMC94788.1"/>
    <property type="molecule type" value="Genomic_DNA"/>
</dbReference>
<feature type="domain" description="PD-(D/E)XK endonuclease-like" evidence="10">
    <location>
        <begin position="676"/>
        <end position="973"/>
    </location>
</feature>
<keyword evidence="5" id="KW-0347">Helicase</keyword>
<evidence type="ECO:0000256" key="4">
    <source>
        <dbReference type="ARBA" id="ARBA00022801"/>
    </source>
</evidence>
<proteinExistence type="predicted"/>
<gene>
    <name evidence="12" type="ORF">D9O40_17035</name>
</gene>
<evidence type="ECO:0000256" key="5">
    <source>
        <dbReference type="ARBA" id="ARBA00022806"/>
    </source>
</evidence>
<dbReference type="Pfam" id="PF21445">
    <property type="entry name" value="ADDB_N"/>
    <property type="match status" value="1"/>
</dbReference>
<dbReference type="GO" id="GO:0006281">
    <property type="term" value="P:DNA repair"/>
    <property type="evidence" value="ECO:0007669"/>
    <property type="project" value="UniProtKB-KW"/>
</dbReference>
<keyword evidence="7" id="KW-0067">ATP-binding</keyword>
<dbReference type="InterPro" id="IPR013986">
    <property type="entry name" value="DExx_box_DNA_helicase_dom_sf"/>
</dbReference>
<dbReference type="InterPro" id="IPR049035">
    <property type="entry name" value="ADDB_N"/>
</dbReference>
<name>A0A3M0S8D3_9CLOT</name>
<dbReference type="GO" id="GO:0004386">
    <property type="term" value="F:helicase activity"/>
    <property type="evidence" value="ECO:0007669"/>
    <property type="project" value="UniProtKB-KW"/>
</dbReference>
<feature type="domain" description="ATP-dependent helicase/deoxyribonuclease subunit B N-terminal" evidence="11">
    <location>
        <begin position="25"/>
        <end position="233"/>
    </location>
</feature>
<evidence type="ECO:0000256" key="2">
    <source>
        <dbReference type="ARBA" id="ARBA00022741"/>
    </source>
</evidence>
<dbReference type="Gene3D" id="3.40.50.300">
    <property type="entry name" value="P-loop containing nucleotide triphosphate hydrolases"/>
    <property type="match status" value="2"/>
</dbReference>
<keyword evidence="2" id="KW-0547">Nucleotide-binding</keyword>
<evidence type="ECO:0000259" key="10">
    <source>
        <dbReference type="Pfam" id="PF12705"/>
    </source>
</evidence>
<evidence type="ECO:0000256" key="6">
    <source>
        <dbReference type="ARBA" id="ARBA00022839"/>
    </source>
</evidence>
<dbReference type="GO" id="GO:0004527">
    <property type="term" value="F:exonuclease activity"/>
    <property type="evidence" value="ECO:0007669"/>
    <property type="project" value="UniProtKB-KW"/>
</dbReference>
<evidence type="ECO:0000256" key="1">
    <source>
        <dbReference type="ARBA" id="ARBA00022722"/>
    </source>
</evidence>
<keyword evidence="4" id="KW-0378">Hydrolase</keyword>
<dbReference type="Gene3D" id="1.10.10.160">
    <property type="match status" value="1"/>
</dbReference>
<dbReference type="GO" id="GO:0006310">
    <property type="term" value="P:DNA recombination"/>
    <property type="evidence" value="ECO:0007669"/>
    <property type="project" value="TreeGrafter"/>
</dbReference>
<evidence type="ECO:0000256" key="9">
    <source>
        <dbReference type="ARBA" id="ARBA00023204"/>
    </source>
</evidence>
<dbReference type="PANTHER" id="PTHR30591:SF1">
    <property type="entry name" value="RECBCD ENZYME SUBUNIT RECC"/>
    <property type="match status" value="1"/>
</dbReference>
<keyword evidence="8" id="KW-0238">DNA-binding</keyword>
<dbReference type="InterPro" id="IPR027417">
    <property type="entry name" value="P-loop_NTPase"/>
</dbReference>
<dbReference type="PANTHER" id="PTHR30591">
    <property type="entry name" value="RECBCD ENZYME SUBUNIT RECC"/>
    <property type="match status" value="1"/>
</dbReference>
<evidence type="ECO:0000259" key="11">
    <source>
        <dbReference type="Pfam" id="PF21445"/>
    </source>
</evidence>
<dbReference type="InterPro" id="IPR038726">
    <property type="entry name" value="PDDEXK_AddAB-type"/>
</dbReference>
<dbReference type="GO" id="GO:0003677">
    <property type="term" value="F:DNA binding"/>
    <property type="evidence" value="ECO:0007669"/>
    <property type="project" value="UniProtKB-KW"/>
</dbReference>
<keyword evidence="9" id="KW-0234">DNA repair</keyword>
<dbReference type="Pfam" id="PF12705">
    <property type="entry name" value="PDDEXK_1"/>
    <property type="match status" value="1"/>
</dbReference>
<evidence type="ECO:0000313" key="13">
    <source>
        <dbReference type="Proteomes" id="UP000277999"/>
    </source>
</evidence>
<dbReference type="Proteomes" id="UP000277999">
    <property type="component" value="Unassembled WGS sequence"/>
</dbReference>
<reference evidence="12 13" key="1">
    <citation type="submission" date="2018-10" db="EMBL/GenBank/DDBJ databases">
        <title>Genome-centric metagenomics revealed C2 chemical producing, CO utilizing Clostridium with novel acetogenic gene cluster.</title>
        <authorList>
            <person name="Kang H."/>
            <person name="Park B."/>
            <person name="Choi I.G."/>
            <person name="Chang I.S."/>
        </authorList>
    </citation>
    <scope>NUCLEOTIDE SEQUENCE [LARGE SCALE GENOMIC DNA]</scope>
    <source>
        <strain evidence="12 13">H21-9</strain>
    </source>
</reference>
<dbReference type="AlphaFoldDB" id="A0A3M0S8D3"/>
<evidence type="ECO:0000256" key="3">
    <source>
        <dbReference type="ARBA" id="ARBA00022763"/>
    </source>
</evidence>
<keyword evidence="3" id="KW-0227">DNA damage</keyword>
<keyword evidence="1" id="KW-0540">Nuclease</keyword>